<reference evidence="7" key="1">
    <citation type="submission" date="2018-05" db="EMBL/GenBank/DDBJ databases">
        <authorList>
            <person name="Lanie J.A."/>
            <person name="Ng W.-L."/>
            <person name="Kazmierczak K.M."/>
            <person name="Andrzejewski T.M."/>
            <person name="Davidsen T.M."/>
            <person name="Wayne K.J."/>
            <person name="Tettelin H."/>
            <person name="Glass J.I."/>
            <person name="Rusch D."/>
            <person name="Podicherti R."/>
            <person name="Tsui H.-C.T."/>
            <person name="Winkler M.E."/>
        </authorList>
    </citation>
    <scope>NUCLEOTIDE SEQUENCE</scope>
</reference>
<dbReference type="GO" id="GO:0005886">
    <property type="term" value="C:plasma membrane"/>
    <property type="evidence" value="ECO:0007669"/>
    <property type="project" value="UniProtKB-SubCell"/>
</dbReference>
<evidence type="ECO:0000313" key="7">
    <source>
        <dbReference type="EMBL" id="SVC86744.1"/>
    </source>
</evidence>
<keyword evidence="2" id="KW-1003">Cell membrane</keyword>
<protein>
    <recommendedName>
        <fullName evidence="8">Hemolysin III family channel protein</fullName>
    </recommendedName>
</protein>
<evidence type="ECO:0000256" key="2">
    <source>
        <dbReference type="ARBA" id="ARBA00022475"/>
    </source>
</evidence>
<dbReference type="GO" id="GO:0140911">
    <property type="term" value="F:pore-forming activity"/>
    <property type="evidence" value="ECO:0007669"/>
    <property type="project" value="InterPro"/>
</dbReference>
<proteinExistence type="predicted"/>
<evidence type="ECO:0000256" key="1">
    <source>
        <dbReference type="ARBA" id="ARBA00004651"/>
    </source>
</evidence>
<dbReference type="EMBL" id="UINC01115596">
    <property type="protein sequence ID" value="SVC86744.1"/>
    <property type="molecule type" value="Genomic_DNA"/>
</dbReference>
<feature type="transmembrane region" description="Helical" evidence="6">
    <location>
        <begin position="157"/>
        <end position="176"/>
    </location>
</feature>
<dbReference type="InterPro" id="IPR005744">
    <property type="entry name" value="Hy-lIII"/>
</dbReference>
<evidence type="ECO:0000256" key="6">
    <source>
        <dbReference type="SAM" id="Phobius"/>
    </source>
</evidence>
<evidence type="ECO:0008006" key="8">
    <source>
        <dbReference type="Google" id="ProtNLM"/>
    </source>
</evidence>
<accession>A0A382QMM1</accession>
<name>A0A382QMM1_9ZZZZ</name>
<dbReference type="PANTHER" id="PTHR20855:SF3">
    <property type="entry name" value="LD03007P"/>
    <property type="match status" value="1"/>
</dbReference>
<dbReference type="NCBIfam" id="TIGR01065">
    <property type="entry name" value="hlyIII"/>
    <property type="match status" value="1"/>
</dbReference>
<feature type="transmembrane region" description="Helical" evidence="6">
    <location>
        <begin position="133"/>
        <end position="151"/>
    </location>
</feature>
<dbReference type="Pfam" id="PF03006">
    <property type="entry name" value="HlyIII"/>
    <property type="match status" value="1"/>
</dbReference>
<dbReference type="AlphaFoldDB" id="A0A382QMM1"/>
<feature type="transmembrane region" description="Helical" evidence="6">
    <location>
        <begin position="80"/>
        <end position="97"/>
    </location>
</feature>
<keyword evidence="3 6" id="KW-0812">Transmembrane</keyword>
<keyword evidence="5 6" id="KW-0472">Membrane</keyword>
<keyword evidence="4 6" id="KW-1133">Transmembrane helix</keyword>
<evidence type="ECO:0000256" key="5">
    <source>
        <dbReference type="ARBA" id="ARBA00023136"/>
    </source>
</evidence>
<dbReference type="PROSITE" id="PS51257">
    <property type="entry name" value="PROKAR_LIPOPROTEIN"/>
    <property type="match status" value="1"/>
</dbReference>
<organism evidence="7">
    <name type="scientific">marine metagenome</name>
    <dbReference type="NCBI Taxonomy" id="408172"/>
    <lineage>
        <taxon>unclassified sequences</taxon>
        <taxon>metagenomes</taxon>
        <taxon>ecological metagenomes</taxon>
    </lineage>
</organism>
<gene>
    <name evidence="7" type="ORF">METZ01_LOCUS339598</name>
</gene>
<feature type="transmembrane region" description="Helical" evidence="6">
    <location>
        <begin position="39"/>
        <end position="59"/>
    </location>
</feature>
<evidence type="ECO:0000256" key="4">
    <source>
        <dbReference type="ARBA" id="ARBA00022989"/>
    </source>
</evidence>
<feature type="transmembrane region" description="Helical" evidence="6">
    <location>
        <begin position="188"/>
        <end position="208"/>
    </location>
</feature>
<feature type="transmembrane region" description="Helical" evidence="6">
    <location>
        <begin position="12"/>
        <end position="33"/>
    </location>
</feature>
<comment type="subcellular location">
    <subcellularLocation>
        <location evidence="1">Cell membrane</location>
        <topology evidence="1">Multi-pass membrane protein</topology>
    </subcellularLocation>
</comment>
<sequence>MSIDYSRPLMRGVTHLVMFFVSFIACCFLIYYSNSYLEITANSIYSIGLCAMFGISALYHRLNCSIKTKLLLRKLDHCGIFIMIAGSFTPVCLLALPSESGNILLTIVWSLAFIGIIQSIFITRIHRWLRATIYLIVGYMVFPFIKVLYISLSLYKLILIAAGGAVYSLGAIGYGLKYPKLNPKIFGFHEMFHLLVVIAAILHFIAIYNLI</sequence>
<feature type="transmembrane region" description="Helical" evidence="6">
    <location>
        <begin position="103"/>
        <end position="121"/>
    </location>
</feature>
<evidence type="ECO:0000256" key="3">
    <source>
        <dbReference type="ARBA" id="ARBA00022692"/>
    </source>
</evidence>
<dbReference type="PANTHER" id="PTHR20855">
    <property type="entry name" value="ADIPOR/PROGESTIN RECEPTOR-RELATED"/>
    <property type="match status" value="1"/>
</dbReference>
<dbReference type="InterPro" id="IPR004254">
    <property type="entry name" value="AdipoR/HlyIII-related"/>
</dbReference>